<evidence type="ECO:0000313" key="11">
    <source>
        <dbReference type="EMBL" id="MFC1850788.1"/>
    </source>
</evidence>
<reference evidence="11 12" key="1">
    <citation type="submission" date="2024-09" db="EMBL/GenBank/DDBJ databases">
        <title>Laminarin stimulates single cell rates of sulfate reduction while oxygen inhibits transcriptomic activity in coastal marine sediment.</title>
        <authorList>
            <person name="Lindsay M."/>
            <person name="Orcutt B."/>
            <person name="Emerson D."/>
            <person name="Stepanauskas R."/>
            <person name="D'Angelo T."/>
        </authorList>
    </citation>
    <scope>NUCLEOTIDE SEQUENCE [LARGE SCALE GENOMIC DNA]</scope>
    <source>
        <strain evidence="11">SAG AM-311-K15</strain>
    </source>
</reference>
<dbReference type="PANTHER" id="PTHR10890">
    <property type="entry name" value="CYSTEINYL-TRNA SYNTHETASE"/>
    <property type="match status" value="1"/>
</dbReference>
<comment type="catalytic activity">
    <reaction evidence="9">
        <text>tRNA(Cys) + L-cysteine + ATP = L-cysteinyl-tRNA(Cys) + AMP + diphosphate</text>
        <dbReference type="Rhea" id="RHEA:17773"/>
        <dbReference type="Rhea" id="RHEA-COMP:9661"/>
        <dbReference type="Rhea" id="RHEA-COMP:9679"/>
        <dbReference type="ChEBI" id="CHEBI:30616"/>
        <dbReference type="ChEBI" id="CHEBI:33019"/>
        <dbReference type="ChEBI" id="CHEBI:35235"/>
        <dbReference type="ChEBI" id="CHEBI:78442"/>
        <dbReference type="ChEBI" id="CHEBI:78517"/>
        <dbReference type="ChEBI" id="CHEBI:456215"/>
        <dbReference type="EC" id="6.1.1.16"/>
    </reaction>
</comment>
<keyword evidence="6 9" id="KW-0067">ATP-binding</keyword>
<dbReference type="InterPro" id="IPR015803">
    <property type="entry name" value="Cys-tRNA-ligase"/>
</dbReference>
<feature type="binding site" evidence="9">
    <location>
        <position position="246"/>
    </location>
    <ligand>
        <name>Zn(2+)</name>
        <dbReference type="ChEBI" id="CHEBI:29105"/>
    </ligand>
</feature>
<dbReference type="Gene3D" id="3.40.50.620">
    <property type="entry name" value="HUPs"/>
    <property type="match status" value="1"/>
</dbReference>
<evidence type="ECO:0000256" key="5">
    <source>
        <dbReference type="ARBA" id="ARBA00022833"/>
    </source>
</evidence>
<evidence type="ECO:0000256" key="8">
    <source>
        <dbReference type="ARBA" id="ARBA00023146"/>
    </source>
</evidence>
<evidence type="ECO:0000256" key="4">
    <source>
        <dbReference type="ARBA" id="ARBA00022741"/>
    </source>
</evidence>
<keyword evidence="2 9" id="KW-0436">Ligase</keyword>
<dbReference type="PANTHER" id="PTHR10890:SF3">
    <property type="entry name" value="CYSTEINE--TRNA LIGASE, CYTOPLASMIC"/>
    <property type="match status" value="1"/>
</dbReference>
<accession>A0ABV6YX70</accession>
<keyword evidence="4 9" id="KW-0547">Nucleotide-binding</keyword>
<evidence type="ECO:0000256" key="6">
    <source>
        <dbReference type="ARBA" id="ARBA00022840"/>
    </source>
</evidence>
<feature type="short sequence motif" description="'KMSKS' region" evidence="9">
    <location>
        <begin position="284"/>
        <end position="288"/>
    </location>
</feature>
<comment type="cofactor">
    <cofactor evidence="9">
        <name>Zn(2+)</name>
        <dbReference type="ChEBI" id="CHEBI:29105"/>
    </cofactor>
    <text evidence="9">Binds 1 zinc ion per subunit.</text>
</comment>
<keyword evidence="3 9" id="KW-0479">Metal-binding</keyword>
<protein>
    <recommendedName>
        <fullName evidence="9">Cysteine--tRNA ligase</fullName>
        <ecNumber evidence="9">6.1.1.16</ecNumber>
    </recommendedName>
    <alternativeName>
        <fullName evidence="9">Cysteinyl-tRNA synthetase</fullName>
        <shortName evidence="9">CysRS</shortName>
    </alternativeName>
</protein>
<dbReference type="GO" id="GO:0004817">
    <property type="term" value="F:cysteine-tRNA ligase activity"/>
    <property type="evidence" value="ECO:0007669"/>
    <property type="project" value="UniProtKB-EC"/>
</dbReference>
<dbReference type="Gene3D" id="1.20.120.1910">
    <property type="entry name" value="Cysteine-tRNA ligase, C-terminal anti-codon recognition domain"/>
    <property type="match status" value="1"/>
</dbReference>
<feature type="binding site" evidence="9">
    <location>
        <position position="287"/>
    </location>
    <ligand>
        <name>ATP</name>
        <dbReference type="ChEBI" id="CHEBI:30616"/>
    </ligand>
</feature>
<evidence type="ECO:0000256" key="1">
    <source>
        <dbReference type="ARBA" id="ARBA00011245"/>
    </source>
</evidence>
<organism evidence="11 12">
    <name type="scientific">candidate division CSSED10-310 bacterium</name>
    <dbReference type="NCBI Taxonomy" id="2855610"/>
    <lineage>
        <taxon>Bacteria</taxon>
        <taxon>Bacteria division CSSED10-310</taxon>
    </lineage>
</organism>
<feature type="short sequence motif" description="'HIGH' region" evidence="9">
    <location>
        <begin position="30"/>
        <end position="40"/>
    </location>
</feature>
<feature type="binding site" evidence="9">
    <location>
        <position position="28"/>
    </location>
    <ligand>
        <name>Zn(2+)</name>
        <dbReference type="ChEBI" id="CHEBI:29105"/>
    </ligand>
</feature>
<dbReference type="InterPro" id="IPR024909">
    <property type="entry name" value="Cys-tRNA/MSH_ligase"/>
</dbReference>
<feature type="binding site" evidence="9">
    <location>
        <position position="250"/>
    </location>
    <ligand>
        <name>Zn(2+)</name>
        <dbReference type="ChEBI" id="CHEBI:29105"/>
    </ligand>
</feature>
<keyword evidence="9" id="KW-0963">Cytoplasm</keyword>
<dbReference type="PRINTS" id="PR00983">
    <property type="entry name" value="TRNASYNTHCYS"/>
</dbReference>
<comment type="similarity">
    <text evidence="9">Belongs to the class-I aminoacyl-tRNA synthetase family.</text>
</comment>
<evidence type="ECO:0000259" key="10">
    <source>
        <dbReference type="Pfam" id="PF01406"/>
    </source>
</evidence>
<evidence type="ECO:0000256" key="7">
    <source>
        <dbReference type="ARBA" id="ARBA00022917"/>
    </source>
</evidence>
<dbReference type="SUPFAM" id="SSF47323">
    <property type="entry name" value="Anticodon-binding domain of a subclass of class I aminoacyl-tRNA synthetases"/>
    <property type="match status" value="1"/>
</dbReference>
<dbReference type="NCBIfam" id="TIGR00435">
    <property type="entry name" value="cysS"/>
    <property type="match status" value="1"/>
</dbReference>
<dbReference type="EMBL" id="JBHPBY010000124">
    <property type="protein sequence ID" value="MFC1850788.1"/>
    <property type="molecule type" value="Genomic_DNA"/>
</dbReference>
<keyword evidence="5 9" id="KW-0862">Zinc</keyword>
<keyword evidence="8 9" id="KW-0030">Aminoacyl-tRNA synthetase</keyword>
<evidence type="ECO:0000313" key="12">
    <source>
        <dbReference type="Proteomes" id="UP001594351"/>
    </source>
</evidence>
<evidence type="ECO:0000256" key="9">
    <source>
        <dbReference type="HAMAP-Rule" id="MF_00041"/>
    </source>
</evidence>
<dbReference type="Pfam" id="PF01406">
    <property type="entry name" value="tRNA-synt_1e"/>
    <property type="match status" value="1"/>
</dbReference>
<dbReference type="InterPro" id="IPR014729">
    <property type="entry name" value="Rossmann-like_a/b/a_fold"/>
</dbReference>
<proteinExistence type="inferred from homology"/>
<comment type="subunit">
    <text evidence="1 9">Monomer.</text>
</comment>
<comment type="caution">
    <text evidence="11">The sequence shown here is derived from an EMBL/GenBank/DDBJ whole genome shotgun (WGS) entry which is preliminary data.</text>
</comment>
<dbReference type="SUPFAM" id="SSF52374">
    <property type="entry name" value="Nucleotidylyl transferase"/>
    <property type="match status" value="1"/>
</dbReference>
<feature type="domain" description="tRNA synthetases class I catalytic" evidence="10">
    <location>
        <begin position="15"/>
        <end position="331"/>
    </location>
</feature>
<evidence type="ECO:0000256" key="3">
    <source>
        <dbReference type="ARBA" id="ARBA00022723"/>
    </source>
</evidence>
<evidence type="ECO:0000256" key="2">
    <source>
        <dbReference type="ARBA" id="ARBA00022598"/>
    </source>
</evidence>
<sequence>MLNLFNTMTRTVAEFRPIDEKMVSLYTCGPTVYNYAHIGNLRTYIFEDILKRTLFFSGYQVHHVMNVTDVGHLVSDADTGEDKMEVSAQSQGKQIGEIADFFFRAFQLNLADLNILEPDLWCKATDHIPEQIEFIEKLEKKGLTYIIEDGVYFDTSKFPDYGHLARKDKDGLKAGARIDLVAGKRLTTDFALWKFSPKGKQRLMEWDSPWGTGFPGWHIECSAMAMKYLGARIDIHCGGIDHISIHHTNEIAQVESITGNRWVNWWMHGEFLILGRAGAPDFERMSKSSGNFITLEVVKKQGIEPLAFRYFCLNAHYRSPLTFTWQALTAASRSFAKLKMRMLELKENHPEVAAASEAYLGVFQEAVMDDLNMPRALAALWEMLKDTTITPSCKLATLTVMDSILGLNLEMVQKQEILLSEDIQILIQKREQARKEKNYQQADQIRNELLLKGIILQDTTQGTRILLQ</sequence>
<dbReference type="CDD" id="cd00672">
    <property type="entry name" value="CysRS_core"/>
    <property type="match status" value="1"/>
</dbReference>
<comment type="subcellular location">
    <subcellularLocation>
        <location evidence="9">Cytoplasm</location>
    </subcellularLocation>
</comment>
<dbReference type="EC" id="6.1.1.16" evidence="9"/>
<keyword evidence="12" id="KW-1185">Reference proteome</keyword>
<gene>
    <name evidence="9 11" type="primary">cysS</name>
    <name evidence="11" type="ORF">ACFL27_11395</name>
</gene>
<dbReference type="Proteomes" id="UP001594351">
    <property type="component" value="Unassembled WGS sequence"/>
</dbReference>
<keyword evidence="7 9" id="KW-0648">Protein biosynthesis</keyword>
<dbReference type="InterPro" id="IPR032678">
    <property type="entry name" value="tRNA-synt_1_cat_dom"/>
</dbReference>
<dbReference type="InterPro" id="IPR009080">
    <property type="entry name" value="tRNAsynth_Ia_anticodon-bd"/>
</dbReference>
<feature type="binding site" evidence="9">
    <location>
        <position position="221"/>
    </location>
    <ligand>
        <name>Zn(2+)</name>
        <dbReference type="ChEBI" id="CHEBI:29105"/>
    </ligand>
</feature>
<name>A0ABV6YX70_UNCC1</name>
<dbReference type="HAMAP" id="MF_00041">
    <property type="entry name" value="Cys_tRNA_synth"/>
    <property type="match status" value="1"/>
</dbReference>